<comment type="caution">
    <text evidence="2">The sequence shown here is derived from an EMBL/GenBank/DDBJ whole genome shotgun (WGS) entry which is preliminary data.</text>
</comment>
<protein>
    <submittedName>
        <fullName evidence="2">Antibiotic biosynthesis monooxygenase family protein</fullName>
    </submittedName>
</protein>
<dbReference type="RefSeq" id="WP_286051286.1">
    <property type="nucleotide sequence ID" value="NZ_JASVWF010000001.1"/>
</dbReference>
<dbReference type="InterPro" id="IPR007138">
    <property type="entry name" value="ABM_dom"/>
</dbReference>
<evidence type="ECO:0000259" key="1">
    <source>
        <dbReference type="PROSITE" id="PS51725"/>
    </source>
</evidence>
<name>A0ABT7M3D5_9PSEU</name>
<organism evidence="2 3">
    <name type="scientific">Actinomycetospora termitidis</name>
    <dbReference type="NCBI Taxonomy" id="3053470"/>
    <lineage>
        <taxon>Bacteria</taxon>
        <taxon>Bacillati</taxon>
        <taxon>Actinomycetota</taxon>
        <taxon>Actinomycetes</taxon>
        <taxon>Pseudonocardiales</taxon>
        <taxon>Pseudonocardiaceae</taxon>
        <taxon>Actinomycetospora</taxon>
    </lineage>
</organism>
<dbReference type="SUPFAM" id="SSF54909">
    <property type="entry name" value="Dimeric alpha+beta barrel"/>
    <property type="match status" value="1"/>
</dbReference>
<gene>
    <name evidence="2" type="ORF">QRT03_04370</name>
</gene>
<evidence type="ECO:0000313" key="2">
    <source>
        <dbReference type="EMBL" id="MDL5155181.1"/>
    </source>
</evidence>
<evidence type="ECO:0000313" key="3">
    <source>
        <dbReference type="Proteomes" id="UP001231924"/>
    </source>
</evidence>
<keyword evidence="3" id="KW-1185">Reference proteome</keyword>
<keyword evidence="2" id="KW-0560">Oxidoreductase</keyword>
<dbReference type="EMBL" id="JASVWF010000001">
    <property type="protein sequence ID" value="MDL5155181.1"/>
    <property type="molecule type" value="Genomic_DNA"/>
</dbReference>
<proteinExistence type="predicted"/>
<dbReference type="PROSITE" id="PS51725">
    <property type="entry name" value="ABM"/>
    <property type="match status" value="1"/>
</dbReference>
<dbReference type="Proteomes" id="UP001231924">
    <property type="component" value="Unassembled WGS sequence"/>
</dbReference>
<feature type="domain" description="ABM" evidence="1">
    <location>
        <begin position="4"/>
        <end position="92"/>
    </location>
</feature>
<sequence>MSELAVWATIDVLPGRQAEAEEVFARSRRVLEAEPGTTSFFVVRIDDTTYGIFDTFADRAALEAHIEGDSGRDHVNSLVGTVFAAPPVITTATLVERAATG</sequence>
<accession>A0ABT7M3D5</accession>
<dbReference type="InterPro" id="IPR011008">
    <property type="entry name" value="Dimeric_a/b-barrel"/>
</dbReference>
<reference evidence="2 3" key="1">
    <citation type="submission" date="2023-06" db="EMBL/GenBank/DDBJ databases">
        <title>Actinomycetospora Odt1-22.</title>
        <authorList>
            <person name="Supong K."/>
        </authorList>
    </citation>
    <scope>NUCLEOTIDE SEQUENCE [LARGE SCALE GENOMIC DNA]</scope>
    <source>
        <strain evidence="2 3">Odt1-22</strain>
    </source>
</reference>
<dbReference type="Pfam" id="PF03992">
    <property type="entry name" value="ABM"/>
    <property type="match status" value="1"/>
</dbReference>
<keyword evidence="2" id="KW-0503">Monooxygenase</keyword>
<dbReference type="GO" id="GO:0004497">
    <property type="term" value="F:monooxygenase activity"/>
    <property type="evidence" value="ECO:0007669"/>
    <property type="project" value="UniProtKB-KW"/>
</dbReference>
<dbReference type="Gene3D" id="3.30.70.100">
    <property type="match status" value="1"/>
</dbReference>